<dbReference type="AlphaFoldDB" id="A0AAV8WSP9"/>
<name>A0AAV8WSP9_9CUCU</name>
<reference evidence="1" key="1">
    <citation type="journal article" date="2023" name="Insect Mol. Biol.">
        <title>Genome sequencing provides insights into the evolution of gene families encoding plant cell wall-degrading enzymes in longhorned beetles.</title>
        <authorList>
            <person name="Shin N.R."/>
            <person name="Okamura Y."/>
            <person name="Kirsch R."/>
            <person name="Pauchet Y."/>
        </authorList>
    </citation>
    <scope>NUCLEOTIDE SEQUENCE</scope>
    <source>
        <strain evidence="1">RBIC_L_NR</strain>
    </source>
</reference>
<comment type="caution">
    <text evidence="1">The sequence shown here is derived from an EMBL/GenBank/DDBJ whole genome shotgun (WGS) entry which is preliminary data.</text>
</comment>
<keyword evidence="2" id="KW-1185">Reference proteome</keyword>
<evidence type="ECO:0000313" key="2">
    <source>
        <dbReference type="Proteomes" id="UP001162156"/>
    </source>
</evidence>
<dbReference type="EMBL" id="JANEYF010004952">
    <property type="protein sequence ID" value="KAJ8929603.1"/>
    <property type="molecule type" value="Genomic_DNA"/>
</dbReference>
<proteinExistence type="predicted"/>
<accession>A0AAV8WSP9</accession>
<sequence>MVVNNTVNDLDQVALEWNVHKISRSRNSNCSTGRPVIMFEMPNIYHTQNYIINVPTFAIEPLASECLFNEYPCDEDFLPTM</sequence>
<gene>
    <name evidence="1" type="ORF">NQ314_017710</name>
</gene>
<dbReference type="Proteomes" id="UP001162156">
    <property type="component" value="Unassembled WGS sequence"/>
</dbReference>
<organism evidence="1 2">
    <name type="scientific">Rhamnusium bicolor</name>
    <dbReference type="NCBI Taxonomy" id="1586634"/>
    <lineage>
        <taxon>Eukaryota</taxon>
        <taxon>Metazoa</taxon>
        <taxon>Ecdysozoa</taxon>
        <taxon>Arthropoda</taxon>
        <taxon>Hexapoda</taxon>
        <taxon>Insecta</taxon>
        <taxon>Pterygota</taxon>
        <taxon>Neoptera</taxon>
        <taxon>Endopterygota</taxon>
        <taxon>Coleoptera</taxon>
        <taxon>Polyphaga</taxon>
        <taxon>Cucujiformia</taxon>
        <taxon>Chrysomeloidea</taxon>
        <taxon>Cerambycidae</taxon>
        <taxon>Lepturinae</taxon>
        <taxon>Rhagiini</taxon>
        <taxon>Rhamnusium</taxon>
    </lineage>
</organism>
<evidence type="ECO:0000313" key="1">
    <source>
        <dbReference type="EMBL" id="KAJ8929603.1"/>
    </source>
</evidence>
<protein>
    <submittedName>
        <fullName evidence="1">Uncharacterized protein</fullName>
    </submittedName>
</protein>